<evidence type="ECO:0000256" key="7">
    <source>
        <dbReference type="ARBA" id="ARBA00023015"/>
    </source>
</evidence>
<evidence type="ECO:0000313" key="12">
    <source>
        <dbReference type="EMBL" id="CAH1778139.1"/>
    </source>
</evidence>
<keyword evidence="10" id="KW-0539">Nucleus</keyword>
<protein>
    <submittedName>
        <fullName evidence="12">Uncharacterized protein</fullName>
    </submittedName>
</protein>
<keyword evidence="7" id="KW-0805">Transcription regulation</keyword>
<dbReference type="PANTHER" id="PTHR12247">
    <property type="entry name" value="POLYCOMB GROUP PROTEIN"/>
    <property type="match status" value="1"/>
</dbReference>
<dbReference type="Pfam" id="PF21319">
    <property type="entry name" value="zf-FCS_1"/>
    <property type="match status" value="1"/>
</dbReference>
<dbReference type="Gene3D" id="1.10.150.50">
    <property type="entry name" value="Transcription Factor, Ets-1"/>
    <property type="match status" value="1"/>
</dbReference>
<evidence type="ECO:0000256" key="5">
    <source>
        <dbReference type="ARBA" id="ARBA00022833"/>
    </source>
</evidence>
<comment type="caution">
    <text evidence="12">The sequence shown here is derived from an EMBL/GenBank/DDBJ whole genome shotgun (WGS) entry which is preliminary data.</text>
</comment>
<dbReference type="InterPro" id="IPR047358">
    <property type="entry name" value="MBT_dSfmbt_rpt1"/>
</dbReference>
<evidence type="ECO:0000313" key="13">
    <source>
        <dbReference type="Proteomes" id="UP000749559"/>
    </source>
</evidence>
<keyword evidence="4" id="KW-0863">Zinc-finger</keyword>
<dbReference type="Pfam" id="PF00536">
    <property type="entry name" value="SAM_1"/>
    <property type="match status" value="1"/>
</dbReference>
<sequence length="873" mass="97137">MDSKDGDWDNWNVEEPGGIDKMIDAYEKADSNISRSTDTKSDSQFDQGSSLPAVEDDFKFSFDGYDSYTETPDYTDEEMDSDDDKMTSPIITNGKQLYGLLNNKDNSGMATCETCGAKGIRHAFYSKSKRFCSLNCSRQMAERKRENKMNKASQAKGSQKKKGSNHKKAQINTIPSSYARQNAARSFDWGSYLSANNASAAPVTCFKHCPMSAGWDNITVGMKVEVLNTDIDVDQNVFWIATVIKIAGYKAKLRYEGFGVNDSSCDFWLNLCTQDVHPVGWCATIGKPLVPPKTIQYKYGDWKAFLVKRLTGARTLPNNFYNKLIENISDKNFKKSMEVEVVDKMCVSAMRVASIDEIVGNRLRLQYVDSKEENDEFWCHTLSPLLHPVGWSSSTGHRLHATAEYKTSSLNKVITGKYDEFDTSPSIFPKLEDSKNGGKFEVGMKLEAIDPLNLSTICVATVMKVLKKHYLMIGIDGSIAQNGTDWFCYHAKSPSIFPVGFCDVNNLDLTPPKGYKDTFNWFQYLKETKSQAAPVKLFNKEVPKNEFKPGMKLEAVDLMEPRLLCTGTVVKVTGRLLRIHFDGWEDTYDQWVDCLSPDIYPVGWCEMVGYHLEGPKSKDTQQPVPTMQHMGKKKRGKNQVFRGPRKKRPRTQQEMKGYEIEAETGLPAHVQLTSEQIAATLTPIEDIQNHNMGNNADEKPDIEKKPSELAQSLPTTLNALTSPVKVPSRPSFPSPTGGVAPSPTPIGPTPGGVTNSTNLIGSAAATTSPTKGGYTPSSHIPRVVQGEGPSHLGDKSKPITPEEWSSIDVCHFLRLNECGNHCDSFRSRSIDGSTFINLSREQIVNLTGMKVGPSLKIFDLIQQLRNFVAKQPS</sequence>
<dbReference type="Proteomes" id="UP000749559">
    <property type="component" value="Unassembled WGS sequence"/>
</dbReference>
<dbReference type="PROSITE" id="PS51079">
    <property type="entry name" value="MBT"/>
    <property type="match status" value="4"/>
</dbReference>
<keyword evidence="6" id="KW-0156">Chromatin regulator</keyword>
<accession>A0A8J1XML4</accession>
<dbReference type="FunFam" id="2.30.30.140:FF:000010">
    <property type="entry name" value="MBT domain-containing protein 1 isoform X1"/>
    <property type="match status" value="1"/>
</dbReference>
<feature type="region of interest" description="Disordered" evidence="11">
    <location>
        <begin position="721"/>
        <end position="800"/>
    </location>
</feature>
<dbReference type="Gene3D" id="2.30.30.140">
    <property type="match status" value="4"/>
</dbReference>
<evidence type="ECO:0000256" key="4">
    <source>
        <dbReference type="ARBA" id="ARBA00022771"/>
    </source>
</evidence>
<dbReference type="InterPro" id="IPR013761">
    <property type="entry name" value="SAM/pointed_sf"/>
</dbReference>
<dbReference type="InterPro" id="IPR012313">
    <property type="entry name" value="Znf_FCS"/>
</dbReference>
<dbReference type="CDD" id="cd20119">
    <property type="entry name" value="MBT_dSfmbt_rpt1"/>
    <property type="match status" value="1"/>
</dbReference>
<dbReference type="PROSITE" id="PS50105">
    <property type="entry name" value="SAM_DOMAIN"/>
    <property type="match status" value="1"/>
</dbReference>
<gene>
    <name evidence="12" type="ORF">OFUS_LOCUS5103</name>
</gene>
<dbReference type="SMART" id="SM00454">
    <property type="entry name" value="SAM"/>
    <property type="match status" value="1"/>
</dbReference>
<name>A0A8J1XML4_OWEFU</name>
<dbReference type="GO" id="GO:0005634">
    <property type="term" value="C:nucleus"/>
    <property type="evidence" value="ECO:0007669"/>
    <property type="project" value="UniProtKB-SubCell"/>
</dbReference>
<dbReference type="CDD" id="cd20098">
    <property type="entry name" value="MBT_dSfmbt-like_rpt2"/>
    <property type="match status" value="1"/>
</dbReference>
<dbReference type="GO" id="GO:0042393">
    <property type="term" value="F:histone binding"/>
    <property type="evidence" value="ECO:0007669"/>
    <property type="project" value="TreeGrafter"/>
</dbReference>
<dbReference type="CDD" id="cd20100">
    <property type="entry name" value="MBT_dSfmbt-like_rpt4"/>
    <property type="match status" value="1"/>
</dbReference>
<dbReference type="Pfam" id="PF02820">
    <property type="entry name" value="MBT"/>
    <property type="match status" value="4"/>
</dbReference>
<evidence type="ECO:0000256" key="10">
    <source>
        <dbReference type="ARBA" id="ARBA00023242"/>
    </source>
</evidence>
<evidence type="ECO:0000256" key="2">
    <source>
        <dbReference type="ARBA" id="ARBA00022723"/>
    </source>
</evidence>
<keyword evidence="9" id="KW-0804">Transcription</keyword>
<dbReference type="GO" id="GO:0003677">
    <property type="term" value="F:DNA binding"/>
    <property type="evidence" value="ECO:0007669"/>
    <property type="project" value="UniProtKB-KW"/>
</dbReference>
<dbReference type="GO" id="GO:0003682">
    <property type="term" value="F:chromatin binding"/>
    <property type="evidence" value="ECO:0007669"/>
    <property type="project" value="TreeGrafter"/>
</dbReference>
<dbReference type="SMART" id="SM00561">
    <property type="entry name" value="MBT"/>
    <property type="match status" value="4"/>
</dbReference>
<dbReference type="InterPro" id="IPR004092">
    <property type="entry name" value="Mbt"/>
</dbReference>
<evidence type="ECO:0000256" key="6">
    <source>
        <dbReference type="ARBA" id="ARBA00022853"/>
    </source>
</evidence>
<dbReference type="PROSITE" id="PS51024">
    <property type="entry name" value="ZF_FCS"/>
    <property type="match status" value="1"/>
</dbReference>
<dbReference type="GO" id="GO:0008270">
    <property type="term" value="F:zinc ion binding"/>
    <property type="evidence" value="ECO:0007669"/>
    <property type="project" value="UniProtKB-KW"/>
</dbReference>
<evidence type="ECO:0000256" key="8">
    <source>
        <dbReference type="ARBA" id="ARBA00023125"/>
    </source>
</evidence>
<dbReference type="EMBL" id="CAIIXF020000002">
    <property type="protein sequence ID" value="CAH1778139.1"/>
    <property type="molecule type" value="Genomic_DNA"/>
</dbReference>
<dbReference type="OrthoDB" id="5800688at2759"/>
<dbReference type="GO" id="GO:0006325">
    <property type="term" value="P:chromatin organization"/>
    <property type="evidence" value="ECO:0007669"/>
    <property type="project" value="UniProtKB-KW"/>
</dbReference>
<dbReference type="SUPFAM" id="SSF47769">
    <property type="entry name" value="SAM/Pointed domain"/>
    <property type="match status" value="1"/>
</dbReference>
<dbReference type="InterPro" id="IPR038603">
    <property type="entry name" value="Znf_FCS_sf"/>
</dbReference>
<organism evidence="12 13">
    <name type="scientific">Owenia fusiformis</name>
    <name type="common">Polychaete worm</name>
    <dbReference type="NCBI Taxonomy" id="6347"/>
    <lineage>
        <taxon>Eukaryota</taxon>
        <taxon>Metazoa</taxon>
        <taxon>Spiralia</taxon>
        <taxon>Lophotrochozoa</taxon>
        <taxon>Annelida</taxon>
        <taxon>Polychaeta</taxon>
        <taxon>Sedentaria</taxon>
        <taxon>Canalipalpata</taxon>
        <taxon>Sabellida</taxon>
        <taxon>Oweniida</taxon>
        <taxon>Oweniidae</taxon>
        <taxon>Owenia</taxon>
    </lineage>
</organism>
<feature type="region of interest" description="Disordered" evidence="11">
    <location>
        <begin position="616"/>
        <end position="654"/>
    </location>
</feature>
<feature type="region of interest" description="Disordered" evidence="11">
    <location>
        <begin position="30"/>
        <end position="52"/>
    </location>
</feature>
<keyword evidence="3" id="KW-0677">Repeat</keyword>
<dbReference type="GO" id="GO:0045892">
    <property type="term" value="P:negative regulation of DNA-templated transcription"/>
    <property type="evidence" value="ECO:0007669"/>
    <property type="project" value="TreeGrafter"/>
</dbReference>
<feature type="region of interest" description="Disordered" evidence="11">
    <location>
        <begin position="143"/>
        <end position="175"/>
    </location>
</feature>
<keyword evidence="2" id="KW-0479">Metal-binding</keyword>
<proteinExistence type="predicted"/>
<dbReference type="SUPFAM" id="SSF63748">
    <property type="entry name" value="Tudor/PWWP/MBT"/>
    <property type="match status" value="4"/>
</dbReference>
<keyword evidence="5" id="KW-0862">Zinc</keyword>
<comment type="subcellular location">
    <subcellularLocation>
        <location evidence="1">Nucleus</location>
    </subcellularLocation>
</comment>
<dbReference type="AlphaFoldDB" id="A0A8J1XML4"/>
<evidence type="ECO:0000256" key="11">
    <source>
        <dbReference type="SAM" id="MobiDB-lite"/>
    </source>
</evidence>
<dbReference type="PANTHER" id="PTHR12247:SF104">
    <property type="entry name" value="POLYCOMB PROTEIN SFMBT"/>
    <property type="match status" value="1"/>
</dbReference>
<keyword evidence="8" id="KW-0238">DNA-binding</keyword>
<reference evidence="12" key="1">
    <citation type="submission" date="2022-03" db="EMBL/GenBank/DDBJ databases">
        <authorList>
            <person name="Martin C."/>
        </authorList>
    </citation>
    <scope>NUCLEOTIDE SEQUENCE</scope>
</reference>
<keyword evidence="13" id="KW-1185">Reference proteome</keyword>
<dbReference type="InterPro" id="IPR001660">
    <property type="entry name" value="SAM"/>
</dbReference>
<dbReference type="Gene3D" id="3.30.60.160">
    <property type="match status" value="1"/>
</dbReference>
<feature type="compositionally biased region" description="Polar residues" evidence="11">
    <location>
        <begin position="755"/>
        <end position="778"/>
    </location>
</feature>
<feature type="compositionally biased region" description="Basic residues" evidence="11">
    <location>
        <begin position="158"/>
        <end position="169"/>
    </location>
</feature>
<evidence type="ECO:0000256" key="3">
    <source>
        <dbReference type="ARBA" id="ARBA00022737"/>
    </source>
</evidence>
<feature type="region of interest" description="Disordered" evidence="11">
    <location>
        <begin position="688"/>
        <end position="708"/>
    </location>
</feature>
<feature type="compositionally biased region" description="Basic and acidic residues" evidence="11">
    <location>
        <begin position="696"/>
        <end position="707"/>
    </location>
</feature>
<dbReference type="InterPro" id="IPR050548">
    <property type="entry name" value="PcG_chromatin_remod_factors"/>
</dbReference>
<evidence type="ECO:0000256" key="1">
    <source>
        <dbReference type="ARBA" id="ARBA00004123"/>
    </source>
</evidence>
<feature type="compositionally biased region" description="Basic residues" evidence="11">
    <location>
        <begin position="630"/>
        <end position="650"/>
    </location>
</feature>
<evidence type="ECO:0000256" key="9">
    <source>
        <dbReference type="ARBA" id="ARBA00023163"/>
    </source>
</evidence>